<evidence type="ECO:0000313" key="4">
    <source>
        <dbReference type="Proteomes" id="UP001642464"/>
    </source>
</evidence>
<dbReference type="InterPro" id="IPR013272">
    <property type="entry name" value="Vps72/YL1_C"/>
</dbReference>
<dbReference type="InterPro" id="IPR012295">
    <property type="entry name" value="TBP_dom_sf"/>
</dbReference>
<feature type="non-terminal residue" evidence="3">
    <location>
        <position position="1"/>
    </location>
</feature>
<sequence>GRGSKSKKRKKPPKKKPSKKKPLKKQKKTNDNKDDDDVVKPQNRPKAPSRGSADVGPSAPVSHGDRAAESALPDQTAEPSSRSVNKSNGGKTSTGPSKRTPPRTKSRTRCLSEILLDDNARKLNAARSLADLEAPDYLNARARPSQRPPLKLCVVTNLPAWYRDPVSRLPFATPAALEQLREQPPPWVKASANAPFHEAIRIMQDERRRAVQEASLRHCLSSAQGCADVVVHELPVVLALTFAVPVVPTQAHLEVVVPALSSASEYLRYNGVSLVALDALRERSDEQVWQHKAQQSLRFAGNTTTTTPGNATQHSTWQRFAFSGPLEPRSGQWPEAKAEWFLAIGPADMVSPFGGTRKSVVVIPFRVLQVGFEQASVAPPSAERTIPPPDQDSDDDRAHIEMRPVPTSDHDDDDQQQGQAREVHVEDDSFVSGGRVEDLVESAAAALPDRDTLIQWSQATYVGKASIDPAAFERRWAAEDEVEVWGVDMDLPDLEAFRKRFEVAHIYCLASGEVGDIAKFYFFALPRDAEAESAMVEASLSKRTGRLTCVFKLGRQQTSNPTEQQPFVAAFKRLATG</sequence>
<dbReference type="Gene3D" id="3.30.310.10">
    <property type="entry name" value="TATA-Binding Protein"/>
    <property type="match status" value="1"/>
</dbReference>
<dbReference type="SMART" id="SM00993">
    <property type="entry name" value="YL1_C"/>
    <property type="match status" value="1"/>
</dbReference>
<protein>
    <submittedName>
        <fullName evidence="3">SWR1 complex subunit 2</fullName>
    </submittedName>
</protein>
<feature type="region of interest" description="Disordered" evidence="1">
    <location>
        <begin position="1"/>
        <end position="109"/>
    </location>
</feature>
<feature type="compositionally biased region" description="Polar residues" evidence="1">
    <location>
        <begin position="77"/>
        <end position="95"/>
    </location>
</feature>
<feature type="region of interest" description="Disordered" evidence="1">
    <location>
        <begin position="376"/>
        <end position="429"/>
    </location>
</feature>
<evidence type="ECO:0000259" key="2">
    <source>
        <dbReference type="SMART" id="SM00993"/>
    </source>
</evidence>
<feature type="compositionally biased region" description="Basic residues" evidence="1">
    <location>
        <begin position="1"/>
        <end position="27"/>
    </location>
</feature>
<comment type="caution">
    <text evidence="3">The sequence shown here is derived from an EMBL/GenBank/DDBJ whole genome shotgun (WGS) entry which is preliminary data.</text>
</comment>
<dbReference type="Pfam" id="PF08265">
    <property type="entry name" value="YL1_C"/>
    <property type="match status" value="1"/>
</dbReference>
<keyword evidence="4" id="KW-1185">Reference proteome</keyword>
<dbReference type="Proteomes" id="UP001642464">
    <property type="component" value="Unassembled WGS sequence"/>
</dbReference>
<evidence type="ECO:0000313" key="3">
    <source>
        <dbReference type="EMBL" id="CAK9015430.1"/>
    </source>
</evidence>
<gene>
    <name evidence="3" type="ORF">SCF082_LOCUS12755</name>
</gene>
<evidence type="ECO:0000256" key="1">
    <source>
        <dbReference type="SAM" id="MobiDB-lite"/>
    </source>
</evidence>
<name>A0ABP0JLW9_9DINO</name>
<dbReference type="EMBL" id="CAXAMM010007796">
    <property type="protein sequence ID" value="CAK9015430.1"/>
    <property type="molecule type" value="Genomic_DNA"/>
</dbReference>
<dbReference type="InterPro" id="IPR015151">
    <property type="entry name" value="B-adaptin_app_sub_C"/>
</dbReference>
<accession>A0ABP0JLW9</accession>
<dbReference type="Pfam" id="PF09066">
    <property type="entry name" value="B2-adapt-app_C"/>
    <property type="match status" value="1"/>
</dbReference>
<feature type="domain" description="Vps72/YL1 C-terminal" evidence="2">
    <location>
        <begin position="151"/>
        <end position="180"/>
    </location>
</feature>
<organism evidence="3 4">
    <name type="scientific">Durusdinium trenchii</name>
    <dbReference type="NCBI Taxonomy" id="1381693"/>
    <lineage>
        <taxon>Eukaryota</taxon>
        <taxon>Sar</taxon>
        <taxon>Alveolata</taxon>
        <taxon>Dinophyceae</taxon>
        <taxon>Suessiales</taxon>
        <taxon>Symbiodiniaceae</taxon>
        <taxon>Durusdinium</taxon>
    </lineage>
</organism>
<proteinExistence type="predicted"/>
<reference evidence="3 4" key="1">
    <citation type="submission" date="2024-02" db="EMBL/GenBank/DDBJ databases">
        <authorList>
            <person name="Chen Y."/>
            <person name="Shah S."/>
            <person name="Dougan E. K."/>
            <person name="Thang M."/>
            <person name="Chan C."/>
        </authorList>
    </citation>
    <scope>NUCLEOTIDE SEQUENCE [LARGE SCALE GENOMIC DNA]</scope>
</reference>